<dbReference type="SUPFAM" id="SSF51735">
    <property type="entry name" value="NAD(P)-binding Rossmann-fold domains"/>
    <property type="match status" value="1"/>
</dbReference>
<dbReference type="InterPro" id="IPR036291">
    <property type="entry name" value="NAD(P)-bd_dom_sf"/>
</dbReference>
<evidence type="ECO:0000313" key="6">
    <source>
        <dbReference type="Proteomes" id="UP000275024"/>
    </source>
</evidence>
<evidence type="ECO:0000259" key="1">
    <source>
        <dbReference type="Pfam" id="PF01408"/>
    </source>
</evidence>
<sequence>MALVGLGWAGRSIWLPRLREHPAYTVTAVADPDPAARAAAVAAHAGARALAGVAELTPEVADLAVVAVPNHLHAPVAAELLGRGIPVFVEKPVCLTSAEADLLAAAERAGGAVLLAGSAARYRADVRALHALAGDLGTVRHIEAAWVRASGVPDAGGWFTDLRRAGGGALLDLGWHLLDSIGPLLGEAVFEQVAGTVSDDFVSSGSRQAAWRRDGAPGGPAAANVAGDVEDTARGFLVTGDGVSVSLRASWASHEARDVTLIRVEGSAGTATLRCTFGFSPNRQERSELTRTRDGETRPVAVPDEPVGAEYLGQLDALPALLADPSFRGRAVADARRAIGVIEGLYTSARTSRARRAPGPAVPAEV</sequence>
<name>A0A3A9W4T3_9ACTN</name>
<evidence type="ECO:0000313" key="4">
    <source>
        <dbReference type="EMBL" id="RKN19624.1"/>
    </source>
</evidence>
<dbReference type="PANTHER" id="PTHR43377:SF1">
    <property type="entry name" value="BILIVERDIN REDUCTASE A"/>
    <property type="match status" value="1"/>
</dbReference>
<dbReference type="Proteomes" id="UP000275024">
    <property type="component" value="Unassembled WGS sequence"/>
</dbReference>
<dbReference type="EMBL" id="RBDX01000015">
    <property type="protein sequence ID" value="RKN07433.1"/>
    <property type="molecule type" value="Genomic_DNA"/>
</dbReference>
<dbReference type="EMBL" id="RBDY01000015">
    <property type="protein sequence ID" value="RKN19624.1"/>
    <property type="molecule type" value="Genomic_DNA"/>
</dbReference>
<proteinExistence type="predicted"/>
<dbReference type="PANTHER" id="PTHR43377">
    <property type="entry name" value="BILIVERDIN REDUCTASE A"/>
    <property type="match status" value="1"/>
</dbReference>
<organism evidence="3 6">
    <name type="scientific">Streptomyces radicis</name>
    <dbReference type="NCBI Taxonomy" id="1750517"/>
    <lineage>
        <taxon>Bacteria</taxon>
        <taxon>Bacillati</taxon>
        <taxon>Actinomycetota</taxon>
        <taxon>Actinomycetes</taxon>
        <taxon>Kitasatosporales</taxon>
        <taxon>Streptomycetaceae</taxon>
        <taxon>Streptomyces</taxon>
    </lineage>
</organism>
<feature type="domain" description="GFO/IDH/MocA-like oxidoreductase" evidence="2">
    <location>
        <begin position="133"/>
        <end position="271"/>
    </location>
</feature>
<dbReference type="Pfam" id="PF22725">
    <property type="entry name" value="GFO_IDH_MocA_C3"/>
    <property type="match status" value="1"/>
</dbReference>
<dbReference type="InterPro" id="IPR055170">
    <property type="entry name" value="GFO_IDH_MocA-like_dom"/>
</dbReference>
<dbReference type="OrthoDB" id="256869at2"/>
<comment type="caution">
    <text evidence="3">The sequence shown here is derived from an EMBL/GenBank/DDBJ whole genome shotgun (WGS) entry which is preliminary data.</text>
</comment>
<gene>
    <name evidence="4" type="ORF">D7318_19900</name>
    <name evidence="3" type="ORF">D7319_18625</name>
</gene>
<evidence type="ECO:0000259" key="2">
    <source>
        <dbReference type="Pfam" id="PF22725"/>
    </source>
</evidence>
<dbReference type="GO" id="GO:0000166">
    <property type="term" value="F:nucleotide binding"/>
    <property type="evidence" value="ECO:0007669"/>
    <property type="project" value="InterPro"/>
</dbReference>
<dbReference type="Gene3D" id="3.40.50.720">
    <property type="entry name" value="NAD(P)-binding Rossmann-like Domain"/>
    <property type="match status" value="1"/>
</dbReference>
<feature type="domain" description="Gfo/Idh/MocA-like oxidoreductase N-terminal" evidence="1">
    <location>
        <begin position="2"/>
        <end position="115"/>
    </location>
</feature>
<dbReference type="Gene3D" id="3.30.360.10">
    <property type="entry name" value="Dihydrodipicolinate Reductase, domain 2"/>
    <property type="match status" value="1"/>
</dbReference>
<evidence type="ECO:0000313" key="3">
    <source>
        <dbReference type="EMBL" id="RKN07433.1"/>
    </source>
</evidence>
<dbReference type="Pfam" id="PF01408">
    <property type="entry name" value="GFO_IDH_MocA"/>
    <property type="match status" value="1"/>
</dbReference>
<dbReference type="SUPFAM" id="SSF55347">
    <property type="entry name" value="Glyceraldehyde-3-phosphate dehydrogenase-like, C-terminal domain"/>
    <property type="match status" value="1"/>
</dbReference>
<dbReference type="InterPro" id="IPR051450">
    <property type="entry name" value="Gfo/Idh/MocA_Oxidoreductases"/>
</dbReference>
<protein>
    <submittedName>
        <fullName evidence="3">Gfo/Idh/MocA family oxidoreductase</fullName>
    </submittedName>
</protein>
<dbReference type="Proteomes" id="UP000268652">
    <property type="component" value="Unassembled WGS sequence"/>
</dbReference>
<accession>A0A3A9W4T3</accession>
<evidence type="ECO:0000313" key="5">
    <source>
        <dbReference type="Proteomes" id="UP000268652"/>
    </source>
</evidence>
<keyword evidence="5" id="KW-1185">Reference proteome</keyword>
<reference evidence="5 6" key="1">
    <citation type="submission" date="2018-09" db="EMBL/GenBank/DDBJ databases">
        <title>Streptomyces sp. nov. DS1-2, an endophytic actinomycete isolated from roots of Dendrobium scabrilingue.</title>
        <authorList>
            <person name="Kuncharoen N."/>
            <person name="Kudo T."/>
            <person name="Ohkuma M."/>
            <person name="Yuki M."/>
            <person name="Tanasupawat S."/>
        </authorList>
    </citation>
    <scope>NUCLEOTIDE SEQUENCE [LARGE SCALE GENOMIC DNA]</scope>
    <source>
        <strain evidence="3 6">AZ1-7</strain>
        <strain evidence="4 5">DS1-2</strain>
    </source>
</reference>
<dbReference type="InterPro" id="IPR000683">
    <property type="entry name" value="Gfo/Idh/MocA-like_OxRdtase_N"/>
</dbReference>
<dbReference type="AlphaFoldDB" id="A0A3A9W4T3"/>